<keyword evidence="2" id="KW-0812">Transmembrane</keyword>
<organism evidence="3 4">
    <name type="scientific">Chryseolinea serpens</name>
    <dbReference type="NCBI Taxonomy" id="947013"/>
    <lineage>
        <taxon>Bacteria</taxon>
        <taxon>Pseudomonadati</taxon>
        <taxon>Bacteroidota</taxon>
        <taxon>Cytophagia</taxon>
        <taxon>Cytophagales</taxon>
        <taxon>Fulvivirgaceae</taxon>
        <taxon>Chryseolinea</taxon>
    </lineage>
</organism>
<feature type="coiled-coil region" evidence="1">
    <location>
        <begin position="112"/>
        <end position="139"/>
    </location>
</feature>
<sequence length="258" mass="29082">MEKEKLESLLIDFIDGKLSEEERKNVEQELVRNAEAFTLYEQLKEVIQAMNNAARLEPSAHLKVAFDKMLQEEMGNQKTGKTVFFRPAFYRVAAAVLLLVLGGGIGFWISKQQQQAQQMAELQREMNHTKQLLIGLLDNQNSASQRVAGATVAYKSVVKADDEIVNALVKAMNDDPNTNVRMAALEALRKFQHQPYVRKMLVASLSTQKDPMVQIALIRLMVEMKEKGVTEELQRITTEEGVLPAVKDEAHIGLMRLS</sequence>
<proteinExistence type="predicted"/>
<keyword evidence="2" id="KW-0472">Membrane</keyword>
<dbReference type="AlphaFoldDB" id="A0A1M5WXN4"/>
<dbReference type="OrthoDB" id="978644at2"/>
<keyword evidence="2" id="KW-1133">Transmembrane helix</keyword>
<dbReference type="Gene3D" id="1.25.10.10">
    <property type="entry name" value="Leucine-rich Repeat Variant"/>
    <property type="match status" value="1"/>
</dbReference>
<accession>A0A1M5WXN4</accession>
<dbReference type="Proteomes" id="UP000184212">
    <property type="component" value="Unassembled WGS sequence"/>
</dbReference>
<evidence type="ECO:0000256" key="2">
    <source>
        <dbReference type="SAM" id="Phobius"/>
    </source>
</evidence>
<keyword evidence="1" id="KW-0175">Coiled coil</keyword>
<dbReference type="InterPro" id="IPR011989">
    <property type="entry name" value="ARM-like"/>
</dbReference>
<dbReference type="InterPro" id="IPR016024">
    <property type="entry name" value="ARM-type_fold"/>
</dbReference>
<evidence type="ECO:0000313" key="3">
    <source>
        <dbReference type="EMBL" id="SHH91653.1"/>
    </source>
</evidence>
<keyword evidence="4" id="KW-1185">Reference proteome</keyword>
<reference evidence="3 4" key="1">
    <citation type="submission" date="2016-11" db="EMBL/GenBank/DDBJ databases">
        <authorList>
            <person name="Jaros S."/>
            <person name="Januszkiewicz K."/>
            <person name="Wedrychowicz H."/>
        </authorList>
    </citation>
    <scope>NUCLEOTIDE SEQUENCE [LARGE SCALE GENOMIC DNA]</scope>
    <source>
        <strain evidence="3 4">DSM 24574</strain>
    </source>
</reference>
<evidence type="ECO:0000313" key="4">
    <source>
        <dbReference type="Proteomes" id="UP000184212"/>
    </source>
</evidence>
<protein>
    <submittedName>
        <fullName evidence="3">HEAT repeat-containing protein</fullName>
    </submittedName>
</protein>
<dbReference type="RefSeq" id="WP_073142114.1">
    <property type="nucleotide sequence ID" value="NZ_FQWQ01000005.1"/>
</dbReference>
<dbReference type="STRING" id="947013.SAMN04488109_6071"/>
<dbReference type="SUPFAM" id="SSF48371">
    <property type="entry name" value="ARM repeat"/>
    <property type="match status" value="1"/>
</dbReference>
<dbReference type="EMBL" id="FQWQ01000005">
    <property type="protein sequence ID" value="SHH91653.1"/>
    <property type="molecule type" value="Genomic_DNA"/>
</dbReference>
<gene>
    <name evidence="3" type="ORF">SAMN04488109_6071</name>
</gene>
<feature type="transmembrane region" description="Helical" evidence="2">
    <location>
        <begin position="88"/>
        <end position="109"/>
    </location>
</feature>
<name>A0A1M5WXN4_9BACT</name>
<dbReference type="Pfam" id="PF13646">
    <property type="entry name" value="HEAT_2"/>
    <property type="match status" value="1"/>
</dbReference>
<evidence type="ECO:0000256" key="1">
    <source>
        <dbReference type="SAM" id="Coils"/>
    </source>
</evidence>